<name>A0ABW5QHR6_9HYPH</name>
<dbReference type="Proteomes" id="UP001597521">
    <property type="component" value="Unassembled WGS sequence"/>
</dbReference>
<evidence type="ECO:0000313" key="2">
    <source>
        <dbReference type="EMBL" id="MFD2647227.1"/>
    </source>
</evidence>
<dbReference type="RefSeq" id="WP_386832260.1">
    <property type="nucleotide sequence ID" value="NZ_JBHUNP010000001.1"/>
</dbReference>
<keyword evidence="3" id="KW-1185">Reference proteome</keyword>
<reference evidence="3" key="1">
    <citation type="journal article" date="2019" name="Int. J. Syst. Evol. Microbiol.">
        <title>The Global Catalogue of Microorganisms (GCM) 10K type strain sequencing project: providing services to taxonomists for standard genome sequencing and annotation.</title>
        <authorList>
            <consortium name="The Broad Institute Genomics Platform"/>
            <consortium name="The Broad Institute Genome Sequencing Center for Infectious Disease"/>
            <person name="Wu L."/>
            <person name="Ma J."/>
        </authorList>
    </citation>
    <scope>NUCLEOTIDE SEQUENCE [LARGE SCALE GENOMIC DNA]</scope>
    <source>
        <strain evidence="3">CCM 7427</strain>
    </source>
</reference>
<comment type="caution">
    <text evidence="2">The sequence shown here is derived from an EMBL/GenBank/DDBJ whole genome shotgun (WGS) entry which is preliminary data.</text>
</comment>
<organism evidence="2 3">
    <name type="scientific">Devosia albogilva</name>
    <dbReference type="NCBI Taxonomy" id="429726"/>
    <lineage>
        <taxon>Bacteria</taxon>
        <taxon>Pseudomonadati</taxon>
        <taxon>Pseudomonadota</taxon>
        <taxon>Alphaproteobacteria</taxon>
        <taxon>Hyphomicrobiales</taxon>
        <taxon>Devosiaceae</taxon>
        <taxon>Devosia</taxon>
    </lineage>
</organism>
<keyword evidence="1" id="KW-0812">Transmembrane</keyword>
<evidence type="ECO:0000313" key="3">
    <source>
        <dbReference type="Proteomes" id="UP001597521"/>
    </source>
</evidence>
<accession>A0ABW5QHR6</accession>
<evidence type="ECO:0000256" key="1">
    <source>
        <dbReference type="SAM" id="Phobius"/>
    </source>
</evidence>
<proteinExistence type="predicted"/>
<feature type="transmembrane region" description="Helical" evidence="1">
    <location>
        <begin position="18"/>
        <end position="37"/>
    </location>
</feature>
<protein>
    <submittedName>
        <fullName evidence="2">Uncharacterized protein</fullName>
    </submittedName>
</protein>
<keyword evidence="1" id="KW-1133">Transmembrane helix</keyword>
<keyword evidence="1" id="KW-0472">Membrane</keyword>
<gene>
    <name evidence="2" type="ORF">ACFSX5_05380</name>
</gene>
<sequence>MSEDKPTDSPFKLNRGRILLLVMGVVLVLIAVSTWMGGINAYQQLKQANAEATSAAPETTTR</sequence>
<dbReference type="EMBL" id="JBHUNP010000001">
    <property type="protein sequence ID" value="MFD2647227.1"/>
    <property type="molecule type" value="Genomic_DNA"/>
</dbReference>